<organism evidence="2 3">
    <name type="scientific">Actinocrinis puniceicyclus</name>
    <dbReference type="NCBI Taxonomy" id="977794"/>
    <lineage>
        <taxon>Bacteria</taxon>
        <taxon>Bacillati</taxon>
        <taxon>Actinomycetota</taxon>
        <taxon>Actinomycetes</taxon>
        <taxon>Catenulisporales</taxon>
        <taxon>Actinospicaceae</taxon>
        <taxon>Actinocrinis</taxon>
    </lineage>
</organism>
<accession>A0A8J7WP28</accession>
<feature type="region of interest" description="Disordered" evidence="1">
    <location>
        <begin position="1"/>
        <end position="26"/>
    </location>
</feature>
<dbReference type="Proteomes" id="UP000677913">
    <property type="component" value="Unassembled WGS sequence"/>
</dbReference>
<dbReference type="Pfam" id="PF13618">
    <property type="entry name" value="Gluconate_2-dh3"/>
    <property type="match status" value="1"/>
</dbReference>
<dbReference type="AlphaFoldDB" id="A0A8J7WP28"/>
<reference evidence="2" key="1">
    <citation type="submission" date="2021-04" db="EMBL/GenBank/DDBJ databases">
        <title>Genome based classification of Actinospica acidithermotolerans sp. nov., an actinobacterium isolated from an Indonesian hot spring.</title>
        <authorList>
            <person name="Kusuma A.B."/>
            <person name="Putra K.E."/>
            <person name="Nafisah S."/>
            <person name="Loh J."/>
            <person name="Nouioui I."/>
            <person name="Goodfellow M."/>
        </authorList>
    </citation>
    <scope>NUCLEOTIDE SEQUENCE</scope>
    <source>
        <strain evidence="2">DSM 45618</strain>
    </source>
</reference>
<evidence type="ECO:0000313" key="2">
    <source>
        <dbReference type="EMBL" id="MBS2963344.1"/>
    </source>
</evidence>
<dbReference type="RefSeq" id="WP_211466958.1">
    <property type="nucleotide sequence ID" value="NZ_JAGSXH010000025.1"/>
</dbReference>
<sequence>MSRASGRELRAAERERVPGGGENERFPGFDVIEQAHTWDATTSGVVLERLGLQPDLRFFGPAEEAAAGALFDHLLAQWEEPRVPVVQMVDARLAEGQTDGWRYEDMPEDGEAWRRSLAALDVDARAAAGEDGVCFANLSREEQADIIRTVQSLESKPWHGMPAGHVWSLWTRYACTAFYSHPWAWNEIGFGGPAYPRGYMRRGVGQREPWEVADTHPEEDPL</sequence>
<name>A0A8J7WP28_9ACTN</name>
<dbReference type="EMBL" id="JAGSXH010000025">
    <property type="protein sequence ID" value="MBS2963344.1"/>
    <property type="molecule type" value="Genomic_DNA"/>
</dbReference>
<dbReference type="InterPro" id="IPR027056">
    <property type="entry name" value="Gluconate_2DH_su3"/>
</dbReference>
<keyword evidence="3" id="KW-1185">Reference proteome</keyword>
<comment type="caution">
    <text evidence="2">The sequence shown here is derived from an EMBL/GenBank/DDBJ whole genome shotgun (WGS) entry which is preliminary data.</text>
</comment>
<gene>
    <name evidence="2" type="ORF">KGA66_09830</name>
</gene>
<protein>
    <submittedName>
        <fullName evidence="2">Gluconate 2-dehydrogenase subunit 3 family protein</fullName>
    </submittedName>
</protein>
<proteinExistence type="predicted"/>
<evidence type="ECO:0000313" key="3">
    <source>
        <dbReference type="Proteomes" id="UP000677913"/>
    </source>
</evidence>
<evidence type="ECO:0000256" key="1">
    <source>
        <dbReference type="SAM" id="MobiDB-lite"/>
    </source>
</evidence>